<comment type="caution">
    <text evidence="8">The sequence shown here is derived from an EMBL/GenBank/DDBJ whole genome shotgun (WGS) entry which is preliminary data.</text>
</comment>
<evidence type="ECO:0000256" key="2">
    <source>
        <dbReference type="ARBA" id="ARBA00009347"/>
    </source>
</evidence>
<dbReference type="InterPro" id="IPR036250">
    <property type="entry name" value="AcylCo_DH-like_C"/>
</dbReference>
<evidence type="ECO:0000259" key="7">
    <source>
        <dbReference type="Pfam" id="PF02771"/>
    </source>
</evidence>
<dbReference type="Gene3D" id="1.10.540.10">
    <property type="entry name" value="Acyl-CoA dehydrogenase/oxidase, N-terminal domain"/>
    <property type="match status" value="1"/>
</dbReference>
<accession>K5B9W7</accession>
<name>K5B9W7_MYCHD</name>
<dbReference type="GO" id="GO:0003995">
    <property type="term" value="F:acyl-CoA dehydrogenase activity"/>
    <property type="evidence" value="ECO:0007669"/>
    <property type="project" value="TreeGrafter"/>
</dbReference>
<sequence length="318" mass="33317">MDDDVDLELIRSSARDFLAARGDDDPAAALVGLAAMDWLGLLVDERHGGMGWRPVEACVIAEELGRAGDRSAWFGTALAAAAVAAAPDEVRERWLPGLLGGTTVAGFAPGVPGGTTVRMVGGDHARLVVTTGADGVRLVEAGEACERRPDTDALDVARPVWCVDLSGAPVRLIGDADQARRLDAVARLLISADAVGALSGALARLVGYLKERVAFGAPIASFQAVQHRLVDLLVLEVKARAIIMKAARSGSSADALVAHAFVAARTTAAIDECVQLSGGIGFTWEYPLHHEMRRAATDAVLCGTARDSRTRLAEVNGW</sequence>
<dbReference type="InterPro" id="IPR009075">
    <property type="entry name" value="AcylCo_DH/oxidase_C"/>
</dbReference>
<gene>
    <name evidence="8" type="ORF">C731_4796</name>
</gene>
<evidence type="ECO:0000313" key="9">
    <source>
        <dbReference type="Proteomes" id="UP000006265"/>
    </source>
</evidence>
<dbReference type="PANTHER" id="PTHR43884:SF20">
    <property type="entry name" value="ACYL-COA DEHYDROGENASE FADE28"/>
    <property type="match status" value="1"/>
</dbReference>
<reference evidence="8 9" key="1">
    <citation type="journal article" date="2012" name="J. Bacteriol.">
        <title>Genome sequence of Mycobacterium hassiacum DSM 44199, a rare source of heat-stable mycobacterial proteins.</title>
        <authorList>
            <person name="Tiago I."/>
            <person name="Maranha A."/>
            <person name="Mendes V."/>
            <person name="Alarico S."/>
            <person name="Moynihan P.J."/>
            <person name="Clarke A.J."/>
            <person name="Macedo-Ribeiro S."/>
            <person name="Pereira P.J."/>
            <person name="Empadinhas N."/>
        </authorList>
    </citation>
    <scope>NUCLEOTIDE SEQUENCE [LARGE SCALE GENOMIC DNA]</scope>
    <source>
        <strain evidence="9">DSM 44199 / CIP 105218 / JCM 12690 / 3849</strain>
    </source>
</reference>
<evidence type="ECO:0000313" key="8">
    <source>
        <dbReference type="EMBL" id="EKF21210.1"/>
    </source>
</evidence>
<dbReference type="GO" id="GO:0050660">
    <property type="term" value="F:flavin adenine dinucleotide binding"/>
    <property type="evidence" value="ECO:0007669"/>
    <property type="project" value="InterPro"/>
</dbReference>
<comment type="cofactor">
    <cofactor evidence="1">
        <name>FAD</name>
        <dbReference type="ChEBI" id="CHEBI:57692"/>
    </cofactor>
</comment>
<dbReference type="STRING" id="1122247.GCA_000379865_01004"/>
<organism evidence="8 9">
    <name type="scientific">Mycolicibacterium hassiacum (strain DSM 44199 / CIP 105218 / JCM 12690 / 3849)</name>
    <name type="common">Mycobacterium hassiacum</name>
    <dbReference type="NCBI Taxonomy" id="1122247"/>
    <lineage>
        <taxon>Bacteria</taxon>
        <taxon>Bacillati</taxon>
        <taxon>Actinomycetota</taxon>
        <taxon>Actinomycetes</taxon>
        <taxon>Mycobacteriales</taxon>
        <taxon>Mycobacteriaceae</taxon>
        <taxon>Mycolicibacterium</taxon>
    </lineage>
</organism>
<dbReference type="eggNOG" id="COG1960">
    <property type="taxonomic scope" value="Bacteria"/>
</dbReference>
<evidence type="ECO:0000256" key="3">
    <source>
        <dbReference type="ARBA" id="ARBA00022630"/>
    </source>
</evidence>
<dbReference type="PANTHER" id="PTHR43884">
    <property type="entry name" value="ACYL-COA DEHYDROGENASE"/>
    <property type="match status" value="1"/>
</dbReference>
<keyword evidence="4" id="KW-0274">FAD</keyword>
<dbReference type="SUPFAM" id="SSF47203">
    <property type="entry name" value="Acyl-CoA dehydrogenase C-terminal domain-like"/>
    <property type="match status" value="1"/>
</dbReference>
<dbReference type="RefSeq" id="WP_005632541.1">
    <property type="nucleotide sequence ID" value="NZ_AMRA01000155.1"/>
</dbReference>
<proteinExistence type="inferred from homology"/>
<keyword evidence="9" id="KW-1185">Reference proteome</keyword>
<dbReference type="Gene3D" id="1.20.140.10">
    <property type="entry name" value="Butyryl-CoA Dehydrogenase, subunit A, domain 3"/>
    <property type="match status" value="1"/>
</dbReference>
<keyword evidence="5" id="KW-0560">Oxidoreductase</keyword>
<dbReference type="InterPro" id="IPR037069">
    <property type="entry name" value="AcylCoA_DH/ox_N_sf"/>
</dbReference>
<dbReference type="Pfam" id="PF02771">
    <property type="entry name" value="Acyl-CoA_dh_N"/>
    <property type="match status" value="1"/>
</dbReference>
<evidence type="ECO:0000256" key="4">
    <source>
        <dbReference type="ARBA" id="ARBA00022827"/>
    </source>
</evidence>
<feature type="domain" description="Acyl-CoA dehydrogenase/oxidase C-terminal" evidence="6">
    <location>
        <begin position="185"/>
        <end position="306"/>
    </location>
</feature>
<evidence type="ECO:0000256" key="1">
    <source>
        <dbReference type="ARBA" id="ARBA00001974"/>
    </source>
</evidence>
<protein>
    <submittedName>
        <fullName evidence="8">Acyl-CoA dehydrogenase, C-terminal domain protein</fullName>
    </submittedName>
</protein>
<dbReference type="EMBL" id="AMRA01000155">
    <property type="protein sequence ID" value="EKF21210.1"/>
    <property type="molecule type" value="Genomic_DNA"/>
</dbReference>
<dbReference type="InterPro" id="IPR013786">
    <property type="entry name" value="AcylCoA_DH/ox_N"/>
</dbReference>
<comment type="similarity">
    <text evidence="2">Belongs to the acyl-CoA dehydrogenase family.</text>
</comment>
<evidence type="ECO:0000256" key="5">
    <source>
        <dbReference type="ARBA" id="ARBA00023002"/>
    </source>
</evidence>
<dbReference type="InterPro" id="IPR009100">
    <property type="entry name" value="AcylCoA_DH/oxidase_NM_dom_sf"/>
</dbReference>
<dbReference type="Proteomes" id="UP000006265">
    <property type="component" value="Unassembled WGS sequence"/>
</dbReference>
<keyword evidence="3" id="KW-0285">Flavoprotein</keyword>
<dbReference type="Pfam" id="PF00441">
    <property type="entry name" value="Acyl-CoA_dh_1"/>
    <property type="match status" value="1"/>
</dbReference>
<dbReference type="PATRIC" id="fig|1122247.3.peg.4596"/>
<evidence type="ECO:0000259" key="6">
    <source>
        <dbReference type="Pfam" id="PF00441"/>
    </source>
</evidence>
<dbReference type="AlphaFoldDB" id="K5B9W7"/>
<dbReference type="OrthoDB" id="8677713at2"/>
<feature type="domain" description="Acyl-CoA dehydrogenase/oxidase N-terminal" evidence="7">
    <location>
        <begin position="24"/>
        <end position="101"/>
    </location>
</feature>
<dbReference type="SUPFAM" id="SSF56645">
    <property type="entry name" value="Acyl-CoA dehydrogenase NM domain-like"/>
    <property type="match status" value="1"/>
</dbReference>